<evidence type="ECO:0000256" key="9">
    <source>
        <dbReference type="ARBA" id="ARBA00022960"/>
    </source>
</evidence>
<comment type="subcellular location">
    <subcellularLocation>
        <location evidence="2">Cell membrane</location>
    </subcellularLocation>
    <subcellularLocation>
        <location evidence="1">Membrane</location>
        <topology evidence="1">Single-pass membrane protein</topology>
    </subcellularLocation>
</comment>
<dbReference type="InterPro" id="IPR017790">
    <property type="entry name" value="Penicillin-binding_protein_2"/>
</dbReference>
<dbReference type="Proteomes" id="UP000093080">
    <property type="component" value="Unassembled WGS sequence"/>
</dbReference>
<keyword evidence="6" id="KW-0645">Protease</keyword>
<dbReference type="GO" id="GO:0051301">
    <property type="term" value="P:cell division"/>
    <property type="evidence" value="ECO:0007669"/>
    <property type="project" value="UniProtKB-KW"/>
</dbReference>
<proteinExistence type="predicted"/>
<evidence type="ECO:0000256" key="8">
    <source>
        <dbReference type="ARBA" id="ARBA00022801"/>
    </source>
</evidence>
<dbReference type="PANTHER" id="PTHR30627">
    <property type="entry name" value="PEPTIDOGLYCAN D,D-TRANSPEPTIDASE"/>
    <property type="match status" value="1"/>
</dbReference>
<dbReference type="Gene3D" id="3.40.710.10">
    <property type="entry name" value="DD-peptidase/beta-lactamase superfamily"/>
    <property type="match status" value="1"/>
</dbReference>
<dbReference type="GO" id="GO:0006508">
    <property type="term" value="P:proteolysis"/>
    <property type="evidence" value="ECO:0007669"/>
    <property type="project" value="UniProtKB-KW"/>
</dbReference>
<dbReference type="SUPFAM" id="SSF56601">
    <property type="entry name" value="beta-lactamase/transpeptidase-like"/>
    <property type="match status" value="1"/>
</dbReference>
<evidence type="ECO:0000256" key="10">
    <source>
        <dbReference type="ARBA" id="ARBA00022984"/>
    </source>
</evidence>
<dbReference type="STRING" id="1156395.DBT_1039"/>
<evidence type="ECO:0000259" key="16">
    <source>
        <dbReference type="Pfam" id="PF03717"/>
    </source>
</evidence>
<dbReference type="GO" id="GO:0005886">
    <property type="term" value="C:plasma membrane"/>
    <property type="evidence" value="ECO:0007669"/>
    <property type="project" value="UniProtKB-SubCell"/>
</dbReference>
<keyword evidence="5" id="KW-0121">Carboxypeptidase</keyword>
<dbReference type="InterPro" id="IPR050515">
    <property type="entry name" value="Beta-lactam/transpept"/>
</dbReference>
<dbReference type="GO" id="GO:0008360">
    <property type="term" value="P:regulation of cell shape"/>
    <property type="evidence" value="ECO:0007669"/>
    <property type="project" value="UniProtKB-KW"/>
</dbReference>
<keyword evidence="3" id="KW-1003">Cell membrane</keyword>
<evidence type="ECO:0000256" key="6">
    <source>
        <dbReference type="ARBA" id="ARBA00022670"/>
    </source>
</evidence>
<dbReference type="PANTHER" id="PTHR30627:SF2">
    <property type="entry name" value="PEPTIDOGLYCAN D,D-TRANSPEPTIDASE MRDA"/>
    <property type="match status" value="1"/>
</dbReference>
<dbReference type="InterPro" id="IPR001460">
    <property type="entry name" value="PCN-bd_Tpept"/>
</dbReference>
<accession>A0A1B9F6V4</accession>
<evidence type="ECO:0000313" key="18">
    <source>
        <dbReference type="Proteomes" id="UP000093080"/>
    </source>
</evidence>
<gene>
    <name evidence="17" type="ORF">DBT_1039</name>
</gene>
<dbReference type="PATRIC" id="fig|1156395.6.peg.1056"/>
<keyword evidence="12 14" id="KW-0472">Membrane</keyword>
<dbReference type="Gene3D" id="3.90.1310.10">
    <property type="entry name" value="Penicillin-binding protein 2a (Domain 2)"/>
    <property type="match status" value="1"/>
</dbReference>
<feature type="domain" description="Penicillin-binding protein dimerisation" evidence="16">
    <location>
        <begin position="74"/>
        <end position="247"/>
    </location>
</feature>
<sequence>MSELRSLRRKKEYLQLKKFDEKGQRERTKFFLTLVLFSLVVFSLIGVRLFKMQVIEYEKYKLKAENNRFRSIKLQPLRGTILDHAGRPLATVRPAFNLVFYREGPFKRQIEVLSRLSDITGIELPVLQAKVLEANKKGLPRYMPVVLLRDIDWDLLSRIEAKLHRLPGLDVTIVPKRRYPQGHIAPHLIGYIDEVSLDDLKNGRFPFARPGDFVGKSGVEFVYEEALRGTPGVKRVEIDAKGRLVRVLDTVPPRPGDELYLTIDSTLQKAALKALGDEIGAVVALEPKTGRVLCLVSTPGFDPGLFIKSLSTEEWKKLNDKITRPLLNKAIQGAYPPGSIFKIVVALGALQEGLVTPRTTYRCNGYFRLGRRLFRCWDWRGHGETNLYKAIVESCDVYFYQVSLKMGIDKISHYARLFGLGEQTGINLPGEKAGLVPTREWKERVFKEPWQKGETLNVSIGQGFLTVTPLQAANLIAAVANGGTLFQPTYLEEIRTQRGKVKQKFNPIIKARLPIRKKYFSTVKKALVGVVEDKKGTGRACRIEGVNVGGKTGTAQIIKQKKRIKSEKLPWEYRDHAWFVAFAPSEDPGIAVAVIVEHGGHGGSVAAPIARKVIEAWLNSRSPHPMLLPGRTL</sequence>
<dbReference type="GO" id="GO:0071972">
    <property type="term" value="F:peptidoglycan L,D-transpeptidase activity"/>
    <property type="evidence" value="ECO:0007669"/>
    <property type="project" value="TreeGrafter"/>
</dbReference>
<keyword evidence="13" id="KW-0961">Cell wall biogenesis/degradation</keyword>
<evidence type="ECO:0000256" key="14">
    <source>
        <dbReference type="SAM" id="Phobius"/>
    </source>
</evidence>
<keyword evidence="10" id="KW-0573">Peptidoglycan synthesis</keyword>
<reference evidence="17 18" key="1">
    <citation type="submission" date="2016-06" db="EMBL/GenBank/DDBJ databases">
        <title>Respiratory ammonification of nitrate coupled to the oxidation of elemental sulfur in deep-sea autotrophic thermophilic bacteria.</title>
        <authorList>
            <person name="Slobodkina G.B."/>
            <person name="Mardanov A.V."/>
            <person name="Ravin N.V."/>
            <person name="Frolova A.A."/>
            <person name="Viryasiv M.B."/>
            <person name="Chernyh N.A."/>
            <person name="Bonch-Osmolovskaya E.A."/>
            <person name="Slobodkin A.I."/>
        </authorList>
    </citation>
    <scope>NUCLEOTIDE SEQUENCE [LARGE SCALE GENOMIC DNA]</scope>
    <source>
        <strain evidence="17 18">S69</strain>
    </source>
</reference>
<dbReference type="GO" id="GO:0009252">
    <property type="term" value="P:peptidoglycan biosynthetic process"/>
    <property type="evidence" value="ECO:0007669"/>
    <property type="project" value="UniProtKB-KW"/>
</dbReference>
<name>A0A1B9F6V4_9BACT</name>
<comment type="caution">
    <text evidence="17">The sequence shown here is derived from an EMBL/GenBank/DDBJ whole genome shotgun (WGS) entry which is preliminary data.</text>
</comment>
<evidence type="ECO:0000256" key="5">
    <source>
        <dbReference type="ARBA" id="ARBA00022645"/>
    </source>
</evidence>
<keyword evidence="18" id="KW-1185">Reference proteome</keyword>
<feature type="transmembrane region" description="Helical" evidence="14">
    <location>
        <begin position="30"/>
        <end position="50"/>
    </location>
</feature>
<feature type="domain" description="Penicillin-binding protein transpeptidase" evidence="15">
    <location>
        <begin position="280"/>
        <end position="615"/>
    </location>
</feature>
<dbReference type="GO" id="GO:0008658">
    <property type="term" value="F:penicillin binding"/>
    <property type="evidence" value="ECO:0007669"/>
    <property type="project" value="InterPro"/>
</dbReference>
<evidence type="ECO:0000256" key="11">
    <source>
        <dbReference type="ARBA" id="ARBA00022989"/>
    </source>
</evidence>
<keyword evidence="7 14" id="KW-0812">Transmembrane</keyword>
<dbReference type="EMBL" id="MAGO01000004">
    <property type="protein sequence ID" value="OCC15688.1"/>
    <property type="molecule type" value="Genomic_DNA"/>
</dbReference>
<evidence type="ECO:0000256" key="3">
    <source>
        <dbReference type="ARBA" id="ARBA00022475"/>
    </source>
</evidence>
<protein>
    <submittedName>
        <fullName evidence="17">Cell division protein FtsI</fullName>
    </submittedName>
</protein>
<dbReference type="InterPro" id="IPR005311">
    <property type="entry name" value="PBP_dimer"/>
</dbReference>
<organism evidence="17 18">
    <name type="scientific">Dissulfuribacter thermophilus</name>
    <dbReference type="NCBI Taxonomy" id="1156395"/>
    <lineage>
        <taxon>Bacteria</taxon>
        <taxon>Pseudomonadati</taxon>
        <taxon>Thermodesulfobacteriota</taxon>
        <taxon>Dissulfuribacteria</taxon>
        <taxon>Dissulfuribacterales</taxon>
        <taxon>Dissulfuribacteraceae</taxon>
        <taxon>Dissulfuribacter</taxon>
    </lineage>
</organism>
<evidence type="ECO:0000256" key="1">
    <source>
        <dbReference type="ARBA" id="ARBA00004167"/>
    </source>
</evidence>
<dbReference type="GO" id="GO:0009002">
    <property type="term" value="F:serine-type D-Ala-D-Ala carboxypeptidase activity"/>
    <property type="evidence" value="ECO:0007669"/>
    <property type="project" value="InterPro"/>
</dbReference>
<dbReference type="RefSeq" id="WP_083186634.1">
    <property type="nucleotide sequence ID" value="NZ_MAGO01000004.1"/>
</dbReference>
<keyword evidence="17" id="KW-0131">Cell cycle</keyword>
<dbReference type="OrthoDB" id="9766847at2"/>
<dbReference type="GO" id="GO:0071555">
    <property type="term" value="P:cell wall organization"/>
    <property type="evidence" value="ECO:0007669"/>
    <property type="project" value="UniProtKB-KW"/>
</dbReference>
<evidence type="ECO:0000256" key="7">
    <source>
        <dbReference type="ARBA" id="ARBA00022692"/>
    </source>
</evidence>
<keyword evidence="8" id="KW-0378">Hydrolase</keyword>
<keyword evidence="11 14" id="KW-1133">Transmembrane helix</keyword>
<evidence type="ECO:0000256" key="13">
    <source>
        <dbReference type="ARBA" id="ARBA00023316"/>
    </source>
</evidence>
<evidence type="ECO:0000256" key="12">
    <source>
        <dbReference type="ARBA" id="ARBA00023136"/>
    </source>
</evidence>
<dbReference type="FunFam" id="3.40.710.10:FF:000024">
    <property type="entry name" value="Penicillin-binding protein 2"/>
    <property type="match status" value="1"/>
</dbReference>
<dbReference type="AlphaFoldDB" id="A0A1B9F6V4"/>
<dbReference type="InterPro" id="IPR012338">
    <property type="entry name" value="Beta-lactam/transpept-like"/>
</dbReference>
<keyword evidence="4" id="KW-0997">Cell inner membrane</keyword>
<evidence type="ECO:0000256" key="4">
    <source>
        <dbReference type="ARBA" id="ARBA00022519"/>
    </source>
</evidence>
<dbReference type="NCBIfam" id="TIGR03423">
    <property type="entry name" value="pbp2_mrdA"/>
    <property type="match status" value="1"/>
</dbReference>
<evidence type="ECO:0000256" key="2">
    <source>
        <dbReference type="ARBA" id="ARBA00004236"/>
    </source>
</evidence>
<evidence type="ECO:0000313" key="17">
    <source>
        <dbReference type="EMBL" id="OCC15688.1"/>
    </source>
</evidence>
<dbReference type="InterPro" id="IPR036138">
    <property type="entry name" value="PBP_dimer_sf"/>
</dbReference>
<dbReference type="Pfam" id="PF03717">
    <property type="entry name" value="PBP_dimer"/>
    <property type="match status" value="1"/>
</dbReference>
<dbReference type="Pfam" id="PF00905">
    <property type="entry name" value="Transpeptidase"/>
    <property type="match status" value="1"/>
</dbReference>
<keyword evidence="17" id="KW-0132">Cell division</keyword>
<keyword evidence="9" id="KW-0133">Cell shape</keyword>
<evidence type="ECO:0000259" key="15">
    <source>
        <dbReference type="Pfam" id="PF00905"/>
    </source>
</evidence>
<dbReference type="SUPFAM" id="SSF56519">
    <property type="entry name" value="Penicillin binding protein dimerisation domain"/>
    <property type="match status" value="1"/>
</dbReference>